<dbReference type="STRING" id="249408.BOO71_0015172"/>
<dbReference type="AlphaFoldDB" id="A0A1U7NR29"/>
<keyword evidence="2" id="KW-1185">Reference proteome</keyword>
<dbReference type="EMBL" id="MSTI01000184">
    <property type="protein sequence ID" value="OLV15372.1"/>
    <property type="molecule type" value="Genomic_DNA"/>
</dbReference>
<dbReference type="OrthoDB" id="70347at2"/>
<proteinExistence type="predicted"/>
<gene>
    <name evidence="1" type="ORF">BOO71_0015172</name>
</gene>
<sequence>MTDLPDTPSTALADLLERCGKTRSEAEALAAEVVQRQRAVDPGCTWGHIYPEQIAGLWNQAAKHGKRKLVLEITADAPTYGEWTGGRVQVTVKDAQTWADYGQEQQDAHDREVN</sequence>
<evidence type="ECO:0000313" key="2">
    <source>
        <dbReference type="Proteomes" id="UP000186607"/>
    </source>
</evidence>
<comment type="caution">
    <text evidence="1">The sequence shown here is derived from an EMBL/GenBank/DDBJ whole genome shotgun (WGS) entry which is preliminary data.</text>
</comment>
<organism evidence="1 2">
    <name type="scientific">Deinococcus marmoris</name>
    <dbReference type="NCBI Taxonomy" id="249408"/>
    <lineage>
        <taxon>Bacteria</taxon>
        <taxon>Thermotogati</taxon>
        <taxon>Deinococcota</taxon>
        <taxon>Deinococci</taxon>
        <taxon>Deinococcales</taxon>
        <taxon>Deinococcaceae</taxon>
        <taxon>Deinococcus</taxon>
    </lineage>
</organism>
<reference evidence="1 2" key="1">
    <citation type="submission" date="2017-01" db="EMBL/GenBank/DDBJ databases">
        <title>Genome Analysis of Deinococcus marmoris KOPRI26562.</title>
        <authorList>
            <person name="Kim J.H."/>
            <person name="Oh H.-M."/>
        </authorList>
    </citation>
    <scope>NUCLEOTIDE SEQUENCE [LARGE SCALE GENOMIC DNA]</scope>
    <source>
        <strain evidence="1 2">KOPRI26562</strain>
    </source>
</reference>
<dbReference type="RefSeq" id="WP_075837114.1">
    <property type="nucleotide sequence ID" value="NZ_MSTI01000184.1"/>
</dbReference>
<dbReference type="Proteomes" id="UP000186607">
    <property type="component" value="Unassembled WGS sequence"/>
</dbReference>
<protein>
    <submittedName>
        <fullName evidence="1">Uncharacterized protein</fullName>
    </submittedName>
</protein>
<evidence type="ECO:0000313" key="1">
    <source>
        <dbReference type="EMBL" id="OLV15372.1"/>
    </source>
</evidence>
<accession>A0A1U7NR29</accession>
<name>A0A1U7NR29_9DEIO</name>